<organism evidence="1 2">
    <name type="scientific">Enhygromyxa salina</name>
    <dbReference type="NCBI Taxonomy" id="215803"/>
    <lineage>
        <taxon>Bacteria</taxon>
        <taxon>Pseudomonadati</taxon>
        <taxon>Myxococcota</taxon>
        <taxon>Polyangia</taxon>
        <taxon>Nannocystales</taxon>
        <taxon>Nannocystaceae</taxon>
        <taxon>Enhygromyxa</taxon>
    </lineage>
</organism>
<evidence type="ECO:0000313" key="2">
    <source>
        <dbReference type="Proteomes" id="UP000031599"/>
    </source>
</evidence>
<evidence type="ECO:0000313" key="1">
    <source>
        <dbReference type="EMBL" id="KIG15646.1"/>
    </source>
</evidence>
<dbReference type="EMBL" id="JMCC02000049">
    <property type="protein sequence ID" value="KIG15646.1"/>
    <property type="molecule type" value="Genomic_DNA"/>
</dbReference>
<dbReference type="RefSeq" id="WP_146659700.1">
    <property type="nucleotide sequence ID" value="NZ_JMCC02000049.1"/>
</dbReference>
<dbReference type="InterPro" id="IPR013406">
    <property type="entry name" value="CHP02574_addiction_mod"/>
</dbReference>
<dbReference type="AlphaFoldDB" id="A0A0C2CX99"/>
<dbReference type="Pfam" id="PF09720">
    <property type="entry name" value="Unstab_antitox"/>
    <property type="match status" value="1"/>
</dbReference>
<dbReference type="Proteomes" id="UP000031599">
    <property type="component" value="Unassembled WGS sequence"/>
</dbReference>
<accession>A0A0C2CX99</accession>
<proteinExistence type="predicted"/>
<gene>
    <name evidence="1" type="ORF">DB30_05394</name>
</gene>
<dbReference type="NCBIfam" id="TIGR02574">
    <property type="entry name" value="stabl_TIGR02574"/>
    <property type="match status" value="1"/>
</dbReference>
<protein>
    <recommendedName>
        <fullName evidence="3">Addiction module component</fullName>
    </recommendedName>
</protein>
<sequence>MSGRRVKCAEGQQGDHLEVSAEVKAELDRRLAAHRQDPSEALSWSELEQRVRAWRPR</sequence>
<reference evidence="1 2" key="1">
    <citation type="submission" date="2014-12" db="EMBL/GenBank/DDBJ databases">
        <title>Genome assembly of Enhygromyxa salina DSM 15201.</title>
        <authorList>
            <person name="Sharma G."/>
            <person name="Subramanian S."/>
        </authorList>
    </citation>
    <scope>NUCLEOTIDE SEQUENCE [LARGE SCALE GENOMIC DNA]</scope>
    <source>
        <strain evidence="1 2">DSM 15201</strain>
    </source>
</reference>
<name>A0A0C2CX99_9BACT</name>
<evidence type="ECO:0008006" key="3">
    <source>
        <dbReference type="Google" id="ProtNLM"/>
    </source>
</evidence>
<comment type="caution">
    <text evidence="1">The sequence shown here is derived from an EMBL/GenBank/DDBJ whole genome shotgun (WGS) entry which is preliminary data.</text>
</comment>